<keyword evidence="3" id="KW-1185">Reference proteome</keyword>
<name>A0A0H4WKV4_9BACT</name>
<dbReference type="OrthoDB" id="8564695at2"/>
<reference evidence="2 3" key="1">
    <citation type="journal article" date="2016" name="PLoS ONE">
        <title>Complete Genome Sequence and Comparative Genomics of a Novel Myxobacterium Myxococcus hansupus.</title>
        <authorList>
            <person name="Sharma G."/>
            <person name="Narwani T."/>
            <person name="Subramanian S."/>
        </authorList>
    </citation>
    <scope>NUCLEOTIDE SEQUENCE [LARGE SCALE GENOMIC DNA]</scope>
    <source>
        <strain evidence="3">mixupus</strain>
    </source>
</reference>
<dbReference type="eggNOG" id="ENOG5032P99">
    <property type="taxonomic scope" value="Bacteria"/>
</dbReference>
<evidence type="ECO:0008006" key="4">
    <source>
        <dbReference type="Google" id="ProtNLM"/>
    </source>
</evidence>
<dbReference type="EMBL" id="CP012109">
    <property type="protein sequence ID" value="AKQ63359.1"/>
    <property type="molecule type" value="Genomic_DNA"/>
</dbReference>
<dbReference type="Proteomes" id="UP000009026">
    <property type="component" value="Chromosome"/>
</dbReference>
<dbReference type="STRING" id="1297742.A176_000271"/>
<feature type="chain" id="PRO_5005211781" description="Lipoprotein" evidence="1">
    <location>
        <begin position="29"/>
        <end position="309"/>
    </location>
</feature>
<dbReference type="KEGG" id="mym:A176_000271"/>
<feature type="signal peptide" evidence="1">
    <location>
        <begin position="1"/>
        <end position="28"/>
    </location>
</feature>
<dbReference type="RefSeq" id="WP_002633285.1">
    <property type="nucleotide sequence ID" value="NZ_CP012109.1"/>
</dbReference>
<organism evidence="2 3">
    <name type="scientific">Pseudomyxococcus hansupus</name>
    <dbReference type="NCBI Taxonomy" id="1297742"/>
    <lineage>
        <taxon>Bacteria</taxon>
        <taxon>Pseudomonadati</taxon>
        <taxon>Myxococcota</taxon>
        <taxon>Myxococcia</taxon>
        <taxon>Myxococcales</taxon>
        <taxon>Cystobacterineae</taxon>
        <taxon>Myxococcaceae</taxon>
        <taxon>Pseudomyxococcus</taxon>
    </lineage>
</organism>
<dbReference type="AlphaFoldDB" id="A0A0H4WKV4"/>
<protein>
    <recommendedName>
        <fullName evidence="4">Lipoprotein</fullName>
    </recommendedName>
</protein>
<keyword evidence="1" id="KW-0732">Signal</keyword>
<accession>A0A0H4WKV4</accession>
<dbReference type="InterPro" id="IPR046181">
    <property type="entry name" value="DUF6209"/>
</dbReference>
<proteinExistence type="predicted"/>
<evidence type="ECO:0000313" key="3">
    <source>
        <dbReference type="Proteomes" id="UP000009026"/>
    </source>
</evidence>
<evidence type="ECO:0000313" key="2">
    <source>
        <dbReference type="EMBL" id="AKQ63359.1"/>
    </source>
</evidence>
<evidence type="ECO:0000256" key="1">
    <source>
        <dbReference type="SAM" id="SignalP"/>
    </source>
</evidence>
<dbReference type="Pfam" id="PF19714">
    <property type="entry name" value="DUF6209"/>
    <property type="match status" value="1"/>
</dbReference>
<dbReference type="PATRIC" id="fig|1297742.4.peg.279"/>
<dbReference type="PROSITE" id="PS51257">
    <property type="entry name" value="PROKAR_LIPOPROTEIN"/>
    <property type="match status" value="1"/>
</dbReference>
<sequence length="309" mass="33617">MKKSAWKSLALALPLLAACGGAPQQDDAADGAPLEAQQAPLTAPTATVRFLTGWTHSQQGAIVRGGQLVVDYDLYRMTDCHLSTYNGVQVWDTLAYVRFLPSGQLFSGSVKQATGSTSFVSKPFEVTVPSDATSVETWFLTSGRTCTQRYDSNYGMNYAFPVEAQSPAAVAWAGDWGGSFARDCEHRDGLVDPIVIDSYVMERACRFVDADVYVPGVTDAATARPELIHAQVEFSVDGAATQHKPLAFQGRVGNNYRYRWNLASEPLAYTPWNAYAFGFRYSTDGVSWYRIANDAGPSGGAARTVQRSF</sequence>
<gene>
    <name evidence="2" type="ORF">A176_000271</name>
</gene>